<evidence type="ECO:0000313" key="7">
    <source>
        <dbReference type="EMBL" id="KAG5938303.1"/>
    </source>
</evidence>
<dbReference type="PANTHER" id="PTHR31283:SF5">
    <property type="entry name" value="EKC_KEOPS COMPLEX SUBUNIT LAGE3"/>
    <property type="match status" value="1"/>
</dbReference>
<dbReference type="FunFam" id="3.30.310.50:FF:000005">
    <property type="entry name" value="L antigen family member 3"/>
    <property type="match status" value="1"/>
</dbReference>
<keyword evidence="5" id="KW-0819">tRNA processing</keyword>
<keyword evidence="6" id="KW-0539">Nucleus</keyword>
<dbReference type="PANTHER" id="PTHR31283">
    <property type="entry name" value="EKC/KEOPS COMPLEX SUBUNIT PCC1 FAMILY MEMBER"/>
    <property type="match status" value="1"/>
</dbReference>
<comment type="subcellular location">
    <subcellularLocation>
        <location evidence="2">Cytoplasm</location>
    </subcellularLocation>
    <subcellularLocation>
        <location evidence="1">Nucleus</location>
    </subcellularLocation>
</comment>
<dbReference type="GO" id="GO:0008033">
    <property type="term" value="P:tRNA processing"/>
    <property type="evidence" value="ECO:0007669"/>
    <property type="project" value="UniProtKB-KW"/>
</dbReference>
<evidence type="ECO:0000256" key="2">
    <source>
        <dbReference type="ARBA" id="ARBA00004496"/>
    </source>
</evidence>
<comment type="similarity">
    <text evidence="3">Belongs to the CTAG/PCC1 family.</text>
</comment>
<evidence type="ECO:0000313" key="8">
    <source>
        <dbReference type="Proteomes" id="UP000706124"/>
    </source>
</evidence>
<comment type="caution">
    <text evidence="7">The sequence shown here is derived from an EMBL/GenBank/DDBJ whole genome shotgun (WGS) entry which is preliminary data.</text>
</comment>
<dbReference type="Proteomes" id="UP000706124">
    <property type="component" value="Unassembled WGS sequence"/>
</dbReference>
<dbReference type="GO" id="GO:0005634">
    <property type="term" value="C:nucleus"/>
    <property type="evidence" value="ECO:0007669"/>
    <property type="project" value="UniProtKB-SubCell"/>
</dbReference>
<organism evidence="7 8">
    <name type="scientific">Claviceps pazoutovae</name>
    <dbReference type="NCBI Taxonomy" id="1649127"/>
    <lineage>
        <taxon>Eukaryota</taxon>
        <taxon>Fungi</taxon>
        <taxon>Dikarya</taxon>
        <taxon>Ascomycota</taxon>
        <taxon>Pezizomycotina</taxon>
        <taxon>Sordariomycetes</taxon>
        <taxon>Hypocreomycetidae</taxon>
        <taxon>Hypocreales</taxon>
        <taxon>Clavicipitaceae</taxon>
        <taxon>Claviceps</taxon>
    </lineage>
</organism>
<dbReference type="AlphaFoldDB" id="A0A9P7MCN9"/>
<dbReference type="InterPro" id="IPR015419">
    <property type="entry name" value="CTAG/Pcc1"/>
</dbReference>
<reference evidence="7 8" key="1">
    <citation type="journal article" date="2020" name="bioRxiv">
        <title>Whole genome comparisons of ergot fungi reveals the divergence and evolution of species within the genus Claviceps are the result of varying mechanisms driving genome evolution and host range expansion.</title>
        <authorList>
            <person name="Wyka S.A."/>
            <person name="Mondo S.J."/>
            <person name="Liu M."/>
            <person name="Dettman J."/>
            <person name="Nalam V."/>
            <person name="Broders K.D."/>
        </authorList>
    </citation>
    <scope>NUCLEOTIDE SEQUENCE [LARGE SCALE GENOMIC DNA]</scope>
    <source>
        <strain evidence="7 8">CCC 1485</strain>
    </source>
</reference>
<evidence type="ECO:0000256" key="3">
    <source>
        <dbReference type="ARBA" id="ARBA00007073"/>
    </source>
</evidence>
<evidence type="ECO:0000256" key="4">
    <source>
        <dbReference type="ARBA" id="ARBA00022490"/>
    </source>
</evidence>
<dbReference type="GO" id="GO:0070525">
    <property type="term" value="P:tRNA threonylcarbamoyladenosine metabolic process"/>
    <property type="evidence" value="ECO:0007669"/>
    <property type="project" value="TreeGrafter"/>
</dbReference>
<dbReference type="Gene3D" id="3.30.310.50">
    <property type="entry name" value="Alpha-D-phosphohexomutase, C-terminal domain"/>
    <property type="match status" value="1"/>
</dbReference>
<evidence type="ECO:0000256" key="5">
    <source>
        <dbReference type="ARBA" id="ARBA00022694"/>
    </source>
</evidence>
<sequence length="111" mass="11849">MVSSDQFPCSISLQIPLSTARLATIALQALQVDPELSPLVQRKFSTGPEAKDGDEGGSGASVLTVHYQATTNRMLRVAVNSFMDSLKLVLEVMEQLDGDVLAKDGDVRGLS</sequence>
<protein>
    <recommendedName>
        <fullName evidence="9">Transcription factor Pcc1</fullName>
    </recommendedName>
</protein>
<keyword evidence="8" id="KW-1185">Reference proteome</keyword>
<dbReference type="Pfam" id="PF09341">
    <property type="entry name" value="Pcc1"/>
    <property type="match status" value="1"/>
</dbReference>
<dbReference type="OrthoDB" id="10025739at2759"/>
<name>A0A9P7MCN9_9HYPO</name>
<dbReference type="GO" id="GO:0005737">
    <property type="term" value="C:cytoplasm"/>
    <property type="evidence" value="ECO:0007669"/>
    <property type="project" value="UniProtKB-SubCell"/>
</dbReference>
<proteinExistence type="inferred from homology"/>
<evidence type="ECO:0000256" key="1">
    <source>
        <dbReference type="ARBA" id="ARBA00004123"/>
    </source>
</evidence>
<dbReference type="EMBL" id="SRPO01000157">
    <property type="protein sequence ID" value="KAG5938303.1"/>
    <property type="molecule type" value="Genomic_DNA"/>
</dbReference>
<keyword evidence="4" id="KW-0963">Cytoplasm</keyword>
<gene>
    <name evidence="7" type="ORF">E4U60_001421</name>
</gene>
<accession>A0A9P7MCN9</accession>
<evidence type="ECO:0008006" key="9">
    <source>
        <dbReference type="Google" id="ProtNLM"/>
    </source>
</evidence>
<evidence type="ECO:0000256" key="6">
    <source>
        <dbReference type="ARBA" id="ARBA00023242"/>
    </source>
</evidence>
<dbReference type="GO" id="GO:0000408">
    <property type="term" value="C:EKC/KEOPS complex"/>
    <property type="evidence" value="ECO:0007669"/>
    <property type="project" value="TreeGrafter"/>
</dbReference>